<dbReference type="EMBL" id="FP929003">
    <property type="protein sequence ID" value="CBK41890.1"/>
    <property type="molecule type" value="Genomic_DNA"/>
</dbReference>
<accession>D8PF81</accession>
<keyword evidence="3" id="KW-1185">Reference proteome</keyword>
<dbReference type="InterPro" id="IPR052538">
    <property type="entry name" value="Flavonoid_dioxygenase-like"/>
</dbReference>
<protein>
    <recommendedName>
        <fullName evidence="1">Cupin type-2 domain-containing protein</fullName>
    </recommendedName>
</protein>
<proteinExistence type="predicted"/>
<dbReference type="AlphaFoldDB" id="D8PF81"/>
<dbReference type="CDD" id="cd02223">
    <property type="entry name" value="cupin_Bh2720-like"/>
    <property type="match status" value="1"/>
</dbReference>
<evidence type="ECO:0000259" key="1">
    <source>
        <dbReference type="Pfam" id="PF07883"/>
    </source>
</evidence>
<evidence type="ECO:0000313" key="3">
    <source>
        <dbReference type="Proteomes" id="UP000001660"/>
    </source>
</evidence>
<dbReference type="InterPro" id="IPR011051">
    <property type="entry name" value="RmlC_Cupin_sf"/>
</dbReference>
<dbReference type="Pfam" id="PF07883">
    <property type="entry name" value="Cupin_2"/>
    <property type="match status" value="1"/>
</dbReference>
<dbReference type="Proteomes" id="UP000001660">
    <property type="component" value="Chromosome"/>
</dbReference>
<dbReference type="InterPro" id="IPR013096">
    <property type="entry name" value="Cupin_2"/>
</dbReference>
<dbReference type="STRING" id="330214.NIDE2170"/>
<sequence>MPIGGSFWPLLEGFIIEGSIVMKGYIVQIEAATRDNQHYRRVLFTAQHSQLVLMNLKPGEEIGEEVHELDQFIRFEEGEGTVVLDGEKHAVSDGFAVVIPAGTRHNVVNSGKTTPLKLYSLYSPPEHKDGIVHKTKQEADADHDHHYDGRTSLK</sequence>
<dbReference type="SUPFAM" id="SSF51182">
    <property type="entry name" value="RmlC-like cupins"/>
    <property type="match status" value="1"/>
</dbReference>
<dbReference type="KEGG" id="nde:NIDE2170"/>
<dbReference type="PANTHER" id="PTHR43346">
    <property type="entry name" value="LIGAND BINDING DOMAIN PROTEIN, PUTATIVE (AFU_ORTHOLOGUE AFUA_6G14370)-RELATED"/>
    <property type="match status" value="1"/>
</dbReference>
<organism evidence="2 3">
    <name type="scientific">Nitrospira defluvii</name>
    <dbReference type="NCBI Taxonomy" id="330214"/>
    <lineage>
        <taxon>Bacteria</taxon>
        <taxon>Pseudomonadati</taxon>
        <taxon>Nitrospirota</taxon>
        <taxon>Nitrospiria</taxon>
        <taxon>Nitrospirales</taxon>
        <taxon>Nitrospiraceae</taxon>
        <taxon>Nitrospira</taxon>
    </lineage>
</organism>
<dbReference type="HOGENOM" id="CLU_090569_2_0_0"/>
<name>D8PF81_9BACT</name>
<dbReference type="Gene3D" id="2.60.120.10">
    <property type="entry name" value="Jelly Rolls"/>
    <property type="match status" value="1"/>
</dbReference>
<gene>
    <name evidence="2" type="ORF">NIDE2170</name>
</gene>
<reference evidence="2 3" key="1">
    <citation type="journal article" date="2010" name="Proc. Natl. Acad. Sci. U.S.A.">
        <title>A Nitrospira metagenome illuminates the physiology and evolution of globally important nitrite-oxidizing bacteria.</title>
        <authorList>
            <person name="Lucker S."/>
            <person name="Wagner M."/>
            <person name="Maixner F."/>
            <person name="Pelletier E."/>
            <person name="Koch H."/>
            <person name="Vacherie B."/>
            <person name="Rattei T."/>
            <person name="Sinninghe Damste J."/>
            <person name="Spieck E."/>
            <person name="Le Paslier D."/>
            <person name="Daims H."/>
        </authorList>
    </citation>
    <scope>NUCLEOTIDE SEQUENCE [LARGE SCALE GENOMIC DNA]</scope>
</reference>
<evidence type="ECO:0000313" key="2">
    <source>
        <dbReference type="EMBL" id="CBK41890.1"/>
    </source>
</evidence>
<feature type="domain" description="Cupin type-2" evidence="1">
    <location>
        <begin position="53"/>
        <end position="121"/>
    </location>
</feature>
<dbReference type="InterPro" id="IPR014710">
    <property type="entry name" value="RmlC-like_jellyroll"/>
</dbReference>
<dbReference type="PANTHER" id="PTHR43346:SF1">
    <property type="entry name" value="QUERCETIN 2,3-DIOXYGENASE-RELATED"/>
    <property type="match status" value="1"/>
</dbReference>
<dbReference type="eggNOG" id="COG0662">
    <property type="taxonomic scope" value="Bacteria"/>
</dbReference>